<name>A0AAJ0C7B4_9PEZI</name>
<keyword evidence="6" id="KW-1185">Reference proteome</keyword>
<evidence type="ECO:0000256" key="3">
    <source>
        <dbReference type="PIRSR" id="PIRSR602401-1"/>
    </source>
</evidence>
<dbReference type="InterPro" id="IPR038872">
    <property type="entry name" value="Put_GTT3"/>
</dbReference>
<evidence type="ECO:0000256" key="2">
    <source>
        <dbReference type="ARBA" id="ARBA00023004"/>
    </source>
</evidence>
<dbReference type="GO" id="GO:0016020">
    <property type="term" value="C:membrane"/>
    <property type="evidence" value="ECO:0007669"/>
    <property type="project" value="TreeGrafter"/>
</dbReference>
<evidence type="ECO:0000313" key="6">
    <source>
        <dbReference type="Proteomes" id="UP001244011"/>
    </source>
</evidence>
<keyword evidence="4" id="KW-1133">Transmembrane helix</keyword>
<keyword evidence="3" id="KW-0349">Heme</keyword>
<dbReference type="InterPro" id="IPR017972">
    <property type="entry name" value="Cyt_P450_CS"/>
</dbReference>
<dbReference type="GO" id="GO:0004497">
    <property type="term" value="F:monooxygenase activity"/>
    <property type="evidence" value="ECO:0007669"/>
    <property type="project" value="InterPro"/>
</dbReference>
<evidence type="ECO:0000313" key="5">
    <source>
        <dbReference type="EMBL" id="KAK1770852.1"/>
    </source>
</evidence>
<feature type="transmembrane region" description="Helical" evidence="4">
    <location>
        <begin position="947"/>
        <end position="969"/>
    </location>
</feature>
<dbReference type="InterPro" id="IPR001128">
    <property type="entry name" value="Cyt_P450"/>
</dbReference>
<feature type="transmembrane region" description="Helical" evidence="4">
    <location>
        <begin position="868"/>
        <end position="888"/>
    </location>
</feature>
<dbReference type="PANTHER" id="PTHR41807:SF1">
    <property type="entry name" value="GLUTATHIONE TRANSFERASE 3"/>
    <property type="match status" value="1"/>
</dbReference>
<protein>
    <submittedName>
        <fullName evidence="5">Cytochrome P450 4g15</fullName>
    </submittedName>
</protein>
<dbReference type="RefSeq" id="XP_060287065.1">
    <property type="nucleotide sequence ID" value="XM_060425403.1"/>
</dbReference>
<gene>
    <name evidence="5" type="ORF">QBC33DRAFT_485214</name>
</gene>
<evidence type="ECO:0000256" key="1">
    <source>
        <dbReference type="ARBA" id="ARBA00022723"/>
    </source>
</evidence>
<dbReference type="AlphaFoldDB" id="A0AAJ0C7B4"/>
<comment type="caution">
    <text evidence="5">The sequence shown here is derived from an EMBL/GenBank/DDBJ whole genome shotgun (WGS) entry which is preliminary data.</text>
</comment>
<dbReference type="PRINTS" id="PR00463">
    <property type="entry name" value="EP450I"/>
</dbReference>
<dbReference type="GeneID" id="85308590"/>
<dbReference type="CDD" id="cd11070">
    <property type="entry name" value="CYP56-like"/>
    <property type="match status" value="1"/>
</dbReference>
<comment type="cofactor">
    <cofactor evidence="3">
        <name>heme</name>
        <dbReference type="ChEBI" id="CHEBI:30413"/>
    </cofactor>
</comment>
<dbReference type="Gene3D" id="1.10.630.10">
    <property type="entry name" value="Cytochrome P450"/>
    <property type="match status" value="1"/>
</dbReference>
<dbReference type="SUPFAM" id="SSF48264">
    <property type="entry name" value="Cytochrome P450"/>
    <property type="match status" value="1"/>
</dbReference>
<feature type="binding site" description="axial binding residue" evidence="3">
    <location>
        <position position="547"/>
    </location>
    <ligand>
        <name>heme</name>
        <dbReference type="ChEBI" id="CHEBI:30413"/>
    </ligand>
    <ligandPart>
        <name>Fe</name>
        <dbReference type="ChEBI" id="CHEBI:18248"/>
    </ligandPart>
</feature>
<dbReference type="GO" id="GO:0020037">
    <property type="term" value="F:heme binding"/>
    <property type="evidence" value="ECO:0007669"/>
    <property type="project" value="InterPro"/>
</dbReference>
<reference evidence="5" key="1">
    <citation type="submission" date="2023-06" db="EMBL/GenBank/DDBJ databases">
        <title>Genome-scale phylogeny and comparative genomics of the fungal order Sordariales.</title>
        <authorList>
            <consortium name="Lawrence Berkeley National Laboratory"/>
            <person name="Hensen N."/>
            <person name="Bonometti L."/>
            <person name="Westerberg I."/>
            <person name="Brannstrom I.O."/>
            <person name="Guillou S."/>
            <person name="Cros-Aarteil S."/>
            <person name="Calhoun S."/>
            <person name="Haridas S."/>
            <person name="Kuo A."/>
            <person name="Mondo S."/>
            <person name="Pangilinan J."/>
            <person name="Riley R."/>
            <person name="Labutti K."/>
            <person name="Andreopoulos B."/>
            <person name="Lipzen A."/>
            <person name="Chen C."/>
            <person name="Yanf M."/>
            <person name="Daum C."/>
            <person name="Ng V."/>
            <person name="Clum A."/>
            <person name="Steindorff A."/>
            <person name="Ohm R."/>
            <person name="Martin F."/>
            <person name="Silar P."/>
            <person name="Natvig D."/>
            <person name="Lalanne C."/>
            <person name="Gautier V."/>
            <person name="Ament-Velasquez S.L."/>
            <person name="Kruys A."/>
            <person name="Hutchinson M.I."/>
            <person name="Powell A.J."/>
            <person name="Barry K."/>
            <person name="Miller A.N."/>
            <person name="Grigoriev I.V."/>
            <person name="Debuchy R."/>
            <person name="Gladieux P."/>
            <person name="Thoren M.H."/>
            <person name="Johannesson H."/>
        </authorList>
    </citation>
    <scope>NUCLEOTIDE SEQUENCE</scope>
    <source>
        <strain evidence="5">8032-3</strain>
    </source>
</reference>
<sequence>MVSSVFLLLGAVTAWAAYSVIFGLRANLAKARKTNFPCIAVPIHPHNRLWQLTSFMWLPFLRLLPKSWWDYSLFSLEPEWSFHSSLAPFERHGDTFIVCSPGGMVMFTMNAEAIRQFTSRREHFPKPMENYEILSIFGKNVLATEGPLWRMHRRVTAASFNERNAAHTFAEAVNQAQGMISSWLGPDGRPAGTIASLERDTLTLALNIIGYVGFGLRLLWPGQTLPADTDPRLAKYGTRDPPPGHTMSFTDALATTLEKLIALLIVPWPLLKILPFKWARVAWEAKENYVGYMDEFLRDKIDEVRSGEREKEGMDIMGQLVRAKYGGKSGDGSGSELSDSDITGNAFIIIVAGHETTAGTLHFALLELAAHPHAQRALQADVDALLGADTDPAAWAYEQNIAALLASHLGAAMNETMRLMPAAIEIPKHVSPGHDRVVAVAGAEHLLPAGLSILLCAACVHRSPRYWPTRPSRVVPGAADDAEDFEPERWFRTMAGAADAAEAEAAAAEDGVDTENYGGFQGPDTSASLFRPARGAFIPFSDGPRSCLGRRIAQVEMLATLAVVFQKYSVELAVDDWATDAEVERMGPGERRALYRKAQDRCRAVIKSATSILTINLHGKAHVPVRLVRRGEERYDGLRKSDLELQLDDYLSENSSRFSTDSKLAGYYNSRARMAGSPVKKEAPEVKVSKRRATRAADEIATPDWRRHAQPCAPRSGTITAAKRRDLGWWLTICTSDDEEPSRGASSALVRTPGRALSLASRIPLPATPNDVAEAVDRGTLAVRERVSSLYHDSGISEGTQAARTALSTVNTILLLIHGFELFYLRREVLPTTYAFTIPAIPLLGLDDYPVHVLDMFLLLSSSFWSPISLYMLTSVVVPSLFGYFFNLSAAHHNHPARGRPRAGQPDHVVDPLTFSIVKGVLTYVVYNQGATFYGLVNEQSVARINSALYGGWKGVITGSAITGLVAIYDAVLRK</sequence>
<dbReference type="EMBL" id="MU838999">
    <property type="protein sequence ID" value="KAK1770852.1"/>
    <property type="molecule type" value="Genomic_DNA"/>
</dbReference>
<dbReference type="InterPro" id="IPR036396">
    <property type="entry name" value="Cyt_P450_sf"/>
</dbReference>
<dbReference type="InterPro" id="IPR002401">
    <property type="entry name" value="Cyt_P450_E_grp-I"/>
</dbReference>
<accession>A0AAJ0C7B4</accession>
<dbReference type="Pfam" id="PF00067">
    <property type="entry name" value="p450"/>
    <property type="match status" value="1"/>
</dbReference>
<keyword evidence="4" id="KW-0812">Transmembrane</keyword>
<organism evidence="5 6">
    <name type="scientific">Phialemonium atrogriseum</name>
    <dbReference type="NCBI Taxonomy" id="1093897"/>
    <lineage>
        <taxon>Eukaryota</taxon>
        <taxon>Fungi</taxon>
        <taxon>Dikarya</taxon>
        <taxon>Ascomycota</taxon>
        <taxon>Pezizomycotina</taxon>
        <taxon>Sordariomycetes</taxon>
        <taxon>Sordariomycetidae</taxon>
        <taxon>Cephalothecales</taxon>
        <taxon>Cephalothecaceae</taxon>
        <taxon>Phialemonium</taxon>
    </lineage>
</organism>
<evidence type="ECO:0000256" key="4">
    <source>
        <dbReference type="SAM" id="Phobius"/>
    </source>
</evidence>
<dbReference type="PROSITE" id="PS00086">
    <property type="entry name" value="CYTOCHROME_P450"/>
    <property type="match status" value="1"/>
</dbReference>
<proteinExistence type="predicted"/>
<keyword evidence="2 3" id="KW-0408">Iron</keyword>
<keyword evidence="4" id="KW-0472">Membrane</keyword>
<dbReference type="PRINTS" id="PR00385">
    <property type="entry name" value="P450"/>
</dbReference>
<dbReference type="GO" id="GO:0016705">
    <property type="term" value="F:oxidoreductase activity, acting on paired donors, with incorporation or reduction of molecular oxygen"/>
    <property type="evidence" value="ECO:0007669"/>
    <property type="project" value="InterPro"/>
</dbReference>
<dbReference type="PANTHER" id="PTHR41807">
    <property type="entry name" value="GLUTATHIONE TRANSFERASE 3"/>
    <property type="match status" value="1"/>
</dbReference>
<dbReference type="GO" id="GO:0005506">
    <property type="term" value="F:iron ion binding"/>
    <property type="evidence" value="ECO:0007669"/>
    <property type="project" value="InterPro"/>
</dbReference>
<keyword evidence="1 3" id="KW-0479">Metal-binding</keyword>
<dbReference type="Proteomes" id="UP001244011">
    <property type="component" value="Unassembled WGS sequence"/>
</dbReference>